<name>A0AAD5FGJ1_SILAS</name>
<dbReference type="Pfam" id="PF26066">
    <property type="entry name" value="MCM9_N"/>
    <property type="match status" value="1"/>
</dbReference>
<dbReference type="InterPro" id="IPR012340">
    <property type="entry name" value="NA-bd_OB-fold"/>
</dbReference>
<proteinExistence type="predicted"/>
<sequence length="97" mass="10758">MKMSLNSEQVALAGLVFQTYVTEHHRNEVLQILREPNDDAHYSLVVNAMTLFEANMEVAEYFNAFPIQVLPIFDEALHAAALAVSRSEPSSSSCSSN</sequence>
<keyword evidence="3" id="KW-1185">Reference proteome</keyword>
<dbReference type="SUPFAM" id="SSF50249">
    <property type="entry name" value="Nucleic acid-binding proteins"/>
    <property type="match status" value="1"/>
</dbReference>
<reference evidence="2" key="1">
    <citation type="submission" date="2018-07" db="EMBL/GenBank/DDBJ databases">
        <title>Comparative genomics of catfishes provides insights into carnivory and benthic adaptation.</title>
        <authorList>
            <person name="Zhang Y."/>
            <person name="Wang D."/>
            <person name="Peng Z."/>
            <person name="Zheng S."/>
            <person name="Shao F."/>
            <person name="Tao W."/>
        </authorList>
    </citation>
    <scope>NUCLEOTIDE SEQUENCE</scope>
    <source>
        <strain evidence="2">Chongqing</strain>
    </source>
</reference>
<keyword evidence="2" id="KW-0067">ATP-binding</keyword>
<evidence type="ECO:0000313" key="2">
    <source>
        <dbReference type="EMBL" id="KAI5615073.1"/>
    </source>
</evidence>
<comment type="caution">
    <text evidence="2">The sequence shown here is derived from an EMBL/GenBank/DDBJ whole genome shotgun (WGS) entry which is preliminary data.</text>
</comment>
<dbReference type="AlphaFoldDB" id="A0AAD5FGJ1"/>
<protein>
    <submittedName>
        <fullName evidence="2">DNA helicase MCM9</fullName>
    </submittedName>
</protein>
<evidence type="ECO:0000313" key="3">
    <source>
        <dbReference type="Proteomes" id="UP001205998"/>
    </source>
</evidence>
<organism evidence="2 3">
    <name type="scientific">Silurus asotus</name>
    <name type="common">Amur catfish</name>
    <name type="synonym">Parasilurus asotus</name>
    <dbReference type="NCBI Taxonomy" id="30991"/>
    <lineage>
        <taxon>Eukaryota</taxon>
        <taxon>Metazoa</taxon>
        <taxon>Chordata</taxon>
        <taxon>Craniata</taxon>
        <taxon>Vertebrata</taxon>
        <taxon>Euteleostomi</taxon>
        <taxon>Actinopterygii</taxon>
        <taxon>Neopterygii</taxon>
        <taxon>Teleostei</taxon>
        <taxon>Ostariophysi</taxon>
        <taxon>Siluriformes</taxon>
        <taxon>Siluridae</taxon>
        <taxon>Silurus</taxon>
    </lineage>
</organism>
<feature type="domain" description="MCM9 N-terminal" evidence="1">
    <location>
        <begin position="8"/>
        <end position="91"/>
    </location>
</feature>
<accession>A0AAD5FGJ1</accession>
<evidence type="ECO:0000259" key="1">
    <source>
        <dbReference type="Pfam" id="PF26066"/>
    </source>
</evidence>
<keyword evidence="2" id="KW-0378">Hydrolase</keyword>
<keyword evidence="2" id="KW-0347">Helicase</keyword>
<dbReference type="EMBL" id="MU556250">
    <property type="protein sequence ID" value="KAI5615073.1"/>
    <property type="molecule type" value="Genomic_DNA"/>
</dbReference>
<dbReference type="GO" id="GO:0004386">
    <property type="term" value="F:helicase activity"/>
    <property type="evidence" value="ECO:0007669"/>
    <property type="project" value="UniProtKB-KW"/>
</dbReference>
<keyword evidence="2" id="KW-0547">Nucleotide-binding</keyword>
<dbReference type="InterPro" id="IPR058768">
    <property type="entry name" value="MCM9_N"/>
</dbReference>
<gene>
    <name evidence="2" type="ORF">C0J50_3298</name>
</gene>
<dbReference type="Proteomes" id="UP001205998">
    <property type="component" value="Unassembled WGS sequence"/>
</dbReference>